<gene>
    <name evidence="2" type="ORF">EV199_2623</name>
</gene>
<dbReference type="OrthoDB" id="604976at2"/>
<protein>
    <submittedName>
        <fullName evidence="2">TonB-linked SusC/RagA family outer membrane protein</fullName>
    </submittedName>
</protein>
<dbReference type="SUPFAM" id="SSF56935">
    <property type="entry name" value="Porins"/>
    <property type="match status" value="1"/>
</dbReference>
<dbReference type="NCBIfam" id="TIGR04057">
    <property type="entry name" value="SusC_RagA_signa"/>
    <property type="match status" value="1"/>
</dbReference>
<dbReference type="SUPFAM" id="SSF49464">
    <property type="entry name" value="Carboxypeptidase regulatory domain-like"/>
    <property type="match status" value="1"/>
</dbReference>
<name>A0A4Q7MUJ6_9BACT</name>
<keyword evidence="3" id="KW-1185">Reference proteome</keyword>
<dbReference type="Pfam" id="PF07715">
    <property type="entry name" value="Plug"/>
    <property type="match status" value="1"/>
</dbReference>
<reference evidence="2 3" key="1">
    <citation type="submission" date="2019-02" db="EMBL/GenBank/DDBJ databases">
        <title>Genomic Encyclopedia of Type Strains, Phase IV (KMG-IV): sequencing the most valuable type-strain genomes for metagenomic binning, comparative biology and taxonomic classification.</title>
        <authorList>
            <person name="Goeker M."/>
        </authorList>
    </citation>
    <scope>NUCLEOTIDE SEQUENCE [LARGE SCALE GENOMIC DNA]</scope>
    <source>
        <strain evidence="2 3">DSM 18116</strain>
    </source>
</reference>
<dbReference type="InterPro" id="IPR012910">
    <property type="entry name" value="Plug_dom"/>
</dbReference>
<dbReference type="RefSeq" id="WP_130541213.1">
    <property type="nucleotide sequence ID" value="NZ_CP042431.1"/>
</dbReference>
<sequence length="1165" mass="130217">MHEMLRVHLLLVSIFIFSSSILFAGSVYEQGKEQTRITLSFKNVPIRQVFSSIEEKADVIIMYENTDEMKSTKISINASNMKVSDILNQILKDKSLEWTIRDNVIRLVQKKKETGVNGDAAAGNDSHEKTNLFQFIVCKVVDSTGAPIASASFSIRGTDKKGAADNTGRFVLPEIKLSDILILSAVGYVQLSVPVTDMLSMPAGTPLSLKNGKVKRGSGTEFTFILSLEEKAMEEVVVSTGMFDRKKETFTGVTRTYTGKEVRLASRQNILEALNLLDPSFRIIRDNNLGSDPNQLAKIEMRGSRSMPPPTPQKYSQQLKLQYEKDPNQPLFVLDGFETDLLTVMNLDVNRIASITLLKDAASTALYGSRSANGVVVIQTIRPAPGDLRITYSATGTLVMPDLSGYNMMDARELLKFQELASVGANAPGPFTVDGYNIVLPKVKHAFRENAILQGVDENWLKVPLQNAGSVNHNLSVSGGDSYFTYVGGLNRNSNIGVMKGSENSNTSGYFNLSYRKGNINVSNNLTINGQKQYGSPYGSFTEYVKIPPYYMINNSDRYLEQHNTEYYTSGGFPFTAGFRFSNPLYNAGLPFKNTVKGNTITNNLMANWDVFPFLRLSGSFQYLKSESQSDFFVSPLNTRFDEVESSLKGSYDYSNLHSESYSGNFTMTFNKVVAGKHIFNTNLRSEFQQSTTETSNISAVGFATTAEPLIYLANSFTPDSRPGGTTTKQTSMNFIASLNYSYDLKYSMDLSYALSGTSIFGLDNPYKPFYAMGLKWNLHRENFMRNIKWVNELALATNFGVTGNQNAGNFGSRATYLLNNTPTFFGESVKLVSVGNPDLDWTKTYNLSYNLIGKFFNKLSLTVSGFRNITNPLIITMPLPPSVGIPDGIPRNIGRMTETGLELDLDARLVNTRDWTLNLSLKSPVLYKREYSGLGNSLEKFNDSARNGGYAQRYYDGASPDDVWAVRSVGIGQARGMEVFLDKNGQYTFLFDKNNEVVIGSSRPVTQGDIAVRARYKRFTLAVFCRYIVQEMKFNDALYNKVENISKAQMEYNQDKRALYVRWKQAGDDASFLGITNTTLGMSSRFLQKENSFAVNNITFNYDLLDQYSQGLKAYIRKKLGLETFGFSLTTTNIFQFKLSNIQRERGLDYPFQRSITLNVNMTF</sequence>
<dbReference type="InterPro" id="IPR008969">
    <property type="entry name" value="CarboxyPept-like_regulatory"/>
</dbReference>
<dbReference type="EMBL" id="SGXA01000002">
    <property type="protein sequence ID" value="RZS70730.1"/>
    <property type="molecule type" value="Genomic_DNA"/>
</dbReference>
<organism evidence="2 3">
    <name type="scientific">Pseudobacter ginsenosidimutans</name>
    <dbReference type="NCBI Taxonomy" id="661488"/>
    <lineage>
        <taxon>Bacteria</taxon>
        <taxon>Pseudomonadati</taxon>
        <taxon>Bacteroidota</taxon>
        <taxon>Chitinophagia</taxon>
        <taxon>Chitinophagales</taxon>
        <taxon>Chitinophagaceae</taxon>
        <taxon>Pseudobacter</taxon>
    </lineage>
</organism>
<evidence type="ECO:0000313" key="2">
    <source>
        <dbReference type="EMBL" id="RZS70730.1"/>
    </source>
</evidence>
<evidence type="ECO:0000313" key="3">
    <source>
        <dbReference type="Proteomes" id="UP000293874"/>
    </source>
</evidence>
<dbReference type="InterPro" id="IPR037066">
    <property type="entry name" value="Plug_dom_sf"/>
</dbReference>
<dbReference type="AlphaFoldDB" id="A0A4Q7MUJ6"/>
<dbReference type="InterPro" id="IPR023997">
    <property type="entry name" value="TonB-dep_OMP_SusC/RagA_CS"/>
</dbReference>
<feature type="domain" description="TonB-dependent receptor plug" evidence="1">
    <location>
        <begin position="249"/>
        <end position="375"/>
    </location>
</feature>
<dbReference type="InterPro" id="IPR023996">
    <property type="entry name" value="TonB-dep_OMP_SusC/RagA"/>
</dbReference>
<dbReference type="Proteomes" id="UP000293874">
    <property type="component" value="Unassembled WGS sequence"/>
</dbReference>
<comment type="caution">
    <text evidence="2">The sequence shown here is derived from an EMBL/GenBank/DDBJ whole genome shotgun (WGS) entry which is preliminary data.</text>
</comment>
<dbReference type="Gene3D" id="2.170.130.10">
    <property type="entry name" value="TonB-dependent receptor, plug domain"/>
    <property type="match status" value="1"/>
</dbReference>
<accession>A0A4Q7MUJ6</accession>
<dbReference type="Gene3D" id="3.55.50.30">
    <property type="match status" value="1"/>
</dbReference>
<dbReference type="NCBIfam" id="TIGR04056">
    <property type="entry name" value="OMP_RagA_SusC"/>
    <property type="match status" value="1"/>
</dbReference>
<proteinExistence type="predicted"/>
<evidence type="ECO:0000259" key="1">
    <source>
        <dbReference type="Pfam" id="PF07715"/>
    </source>
</evidence>